<dbReference type="SUPFAM" id="SSF53098">
    <property type="entry name" value="Ribonuclease H-like"/>
    <property type="match status" value="1"/>
</dbReference>
<proteinExistence type="predicted"/>
<accession>A0A699HEE0</accession>
<keyword evidence="1" id="KW-0645">Protease</keyword>
<dbReference type="InterPro" id="IPR005162">
    <property type="entry name" value="Retrotrans_gag_dom"/>
</dbReference>
<dbReference type="GO" id="GO:0004190">
    <property type="term" value="F:aspartic-type endopeptidase activity"/>
    <property type="evidence" value="ECO:0007669"/>
    <property type="project" value="UniProtKB-KW"/>
</dbReference>
<evidence type="ECO:0000256" key="2">
    <source>
        <dbReference type="ARBA" id="ARBA00022723"/>
    </source>
</evidence>
<name>A0A699HEE0_TANCI</name>
<dbReference type="InterPro" id="IPR050951">
    <property type="entry name" value="Retrovirus_Pol_polyprotein"/>
</dbReference>
<gene>
    <name evidence="13" type="ORF">Tci_370895</name>
</gene>
<dbReference type="Pfam" id="PF17921">
    <property type="entry name" value="Integrase_H2C2"/>
    <property type="match status" value="1"/>
</dbReference>
<evidence type="ECO:0000256" key="6">
    <source>
        <dbReference type="ARBA" id="ARBA00022908"/>
    </source>
</evidence>
<keyword evidence="7 13" id="KW-0695">RNA-directed DNA polymerase</keyword>
<dbReference type="GO" id="GO:0015074">
    <property type="term" value="P:DNA integration"/>
    <property type="evidence" value="ECO:0007669"/>
    <property type="project" value="UniProtKB-KW"/>
</dbReference>
<sequence length="1139" mass="131250">EVSQQGQVPPLSSSYVPNLMELDEHVSIYVLEPEHPEYHVPSDDDIQDNDEDLNEDPNEEHEHEDEDTKEEEPFKGSNENEPFEEDETAVTPSPPRHHGARIFVRPQTPMVTSTQALINAFAAGSPLFPLPPTSPAYDLASLGHRADMIRMRDDILEEDMPPWRRFVLTAPSPGCDVAESSATAAARAPRGQYDFVDTVVAGQGSIRSLGHDSQTIARAADRVEDVGYVRALQSSKHRMMTSIKEVNLRTDFRDIRLEIDVVRGQRTAYETELQEVRQAYLSSKAQNRALLTRLETLKTHMSRIEWQHQSTEDLAVTQMMRIHALEARARTDTVEDHGSSLKFATCTLLGAALTWWNGHVRTLGYDAAYAMTWGTLKKKLTDKYCPKGEIKKLKIELWNLSVRGNDVAAYTRRFQELALMCTKFLADETEKVNKYISGHSDNIHGNVMSARPKTLDDAIDLANDLMDHKLCTYAERQNDNKRKADDSSRNNKQPHKKQNVARAYTAGLDEKKAYTKNLPLCTKCNYHHTRQCVPKCRNCKRKPKTSWGKRLEDMPIVRDFLKVFPEDLLGIPPAQQVEFQIDLVPGYHQLRVHEEDIPKTAFRMRYGHYKFQVMPFGLTNAPANKEEHEEHLKLILELLKKEELYIKFSMCEFWIPKVRFLRHVIDSKGIHVDPAKIESIKDWASPKTPTEIHQFLGLASYYRRFIEGFSKIAKSMTKLTQKNIQEKNYIAHDLELGAAVFTLKMWRYYLYRTRKANVVADALSRKEWSRPLRVRALVMTMVLNLPKKILEAQTEALKPKNLSAEDVGDMIRKDPPKEKLEPCAYGTLCLNNMSWVSCFGNLRTLIMHKSHKSKYSIHPGSDKMYQNFKQLYWWPNMKADIATYVGKCLTCSKVKAEHQKPFGLLVQPEIREWKWEKITMDFITKLPKTTNSYDTIWVIVDRLTKSAHFLPIKENDPIEKLMRLYMKEVVTRHRGPVSIISDRDGRFTSLFWKALHKALGTRWDMITAYHPHTNGQSERTIQTLKDMLRACVIDFGKSWNRHLPLEFSYNNSYHTSIKAAPFEALYGQKIQAARDQQKSYADLKRKPIDFQVGDMVMLKVALWKGVVRFGKWGKLNPRYIGPFKVLSKVGDVAYRLELP</sequence>
<dbReference type="PROSITE" id="PS50994">
    <property type="entry name" value="INTEGRASE"/>
    <property type="match status" value="1"/>
</dbReference>
<evidence type="ECO:0000256" key="10">
    <source>
        <dbReference type="ARBA" id="ARBA00023172"/>
    </source>
</evidence>
<dbReference type="PANTHER" id="PTHR37984">
    <property type="entry name" value="PROTEIN CBG26694"/>
    <property type="match status" value="1"/>
</dbReference>
<feature type="non-terminal residue" evidence="13">
    <location>
        <position position="1"/>
    </location>
</feature>
<evidence type="ECO:0000256" key="4">
    <source>
        <dbReference type="ARBA" id="ARBA00022801"/>
    </source>
</evidence>
<dbReference type="Pfam" id="PF24626">
    <property type="entry name" value="SH3_Tf2-1"/>
    <property type="match status" value="1"/>
</dbReference>
<keyword evidence="5" id="KW-0460">Magnesium</keyword>
<dbReference type="InterPro" id="IPR001584">
    <property type="entry name" value="Integrase_cat-core"/>
</dbReference>
<dbReference type="InterPro" id="IPR043128">
    <property type="entry name" value="Rev_trsase/Diguanyl_cyclase"/>
</dbReference>
<evidence type="ECO:0000256" key="1">
    <source>
        <dbReference type="ARBA" id="ARBA00022670"/>
    </source>
</evidence>
<dbReference type="InterPro" id="IPR012337">
    <property type="entry name" value="RNaseH-like_sf"/>
</dbReference>
<keyword evidence="10" id="KW-0233">DNA recombination</keyword>
<evidence type="ECO:0000256" key="3">
    <source>
        <dbReference type="ARBA" id="ARBA00022750"/>
    </source>
</evidence>
<evidence type="ECO:0000256" key="8">
    <source>
        <dbReference type="ARBA" id="ARBA00022932"/>
    </source>
</evidence>
<dbReference type="Pfam" id="PF03732">
    <property type="entry name" value="Retrotrans_gag"/>
    <property type="match status" value="1"/>
</dbReference>
<dbReference type="SUPFAM" id="SSF56672">
    <property type="entry name" value="DNA/RNA polymerases"/>
    <property type="match status" value="1"/>
</dbReference>
<comment type="caution">
    <text evidence="13">The sequence shown here is derived from an EMBL/GenBank/DDBJ whole genome shotgun (WGS) entry which is preliminary data.</text>
</comment>
<keyword evidence="6" id="KW-0229">DNA integration</keyword>
<keyword evidence="8" id="KW-0808">Transferase</keyword>
<feature type="compositionally biased region" description="Basic and acidic residues" evidence="11">
    <location>
        <begin position="27"/>
        <end position="42"/>
    </location>
</feature>
<dbReference type="GO" id="GO:0003677">
    <property type="term" value="F:DNA binding"/>
    <property type="evidence" value="ECO:0007669"/>
    <property type="project" value="UniProtKB-KW"/>
</dbReference>
<dbReference type="GO" id="GO:0006310">
    <property type="term" value="P:DNA recombination"/>
    <property type="evidence" value="ECO:0007669"/>
    <property type="project" value="UniProtKB-KW"/>
</dbReference>
<organism evidence="13">
    <name type="scientific">Tanacetum cinerariifolium</name>
    <name type="common">Dalmatian daisy</name>
    <name type="synonym">Chrysanthemum cinerariifolium</name>
    <dbReference type="NCBI Taxonomy" id="118510"/>
    <lineage>
        <taxon>Eukaryota</taxon>
        <taxon>Viridiplantae</taxon>
        <taxon>Streptophyta</taxon>
        <taxon>Embryophyta</taxon>
        <taxon>Tracheophyta</taxon>
        <taxon>Spermatophyta</taxon>
        <taxon>Magnoliopsida</taxon>
        <taxon>eudicotyledons</taxon>
        <taxon>Gunneridae</taxon>
        <taxon>Pentapetalae</taxon>
        <taxon>asterids</taxon>
        <taxon>campanulids</taxon>
        <taxon>Asterales</taxon>
        <taxon>Asteraceae</taxon>
        <taxon>Asteroideae</taxon>
        <taxon>Anthemideae</taxon>
        <taxon>Anthemidinae</taxon>
        <taxon>Tanacetum</taxon>
    </lineage>
</organism>
<feature type="domain" description="Integrase catalytic" evidence="12">
    <location>
        <begin position="904"/>
        <end position="1069"/>
    </location>
</feature>
<dbReference type="Gene3D" id="3.10.10.10">
    <property type="entry name" value="HIV Type 1 Reverse Transcriptase, subunit A, domain 1"/>
    <property type="match status" value="1"/>
</dbReference>
<dbReference type="GO" id="GO:0003964">
    <property type="term" value="F:RNA-directed DNA polymerase activity"/>
    <property type="evidence" value="ECO:0007669"/>
    <property type="project" value="UniProtKB-KW"/>
</dbReference>
<keyword evidence="9" id="KW-0238">DNA-binding</keyword>
<dbReference type="InterPro" id="IPR041588">
    <property type="entry name" value="Integrase_H2C2"/>
</dbReference>
<dbReference type="InterPro" id="IPR036397">
    <property type="entry name" value="RNaseH_sf"/>
</dbReference>
<keyword evidence="8" id="KW-0548">Nucleotidyltransferase</keyword>
<feature type="region of interest" description="Disordered" evidence="11">
    <location>
        <begin position="27"/>
        <end position="100"/>
    </location>
</feature>
<keyword evidence="3" id="KW-0064">Aspartyl protease</keyword>
<evidence type="ECO:0000259" key="12">
    <source>
        <dbReference type="PROSITE" id="PS50994"/>
    </source>
</evidence>
<keyword evidence="2" id="KW-0479">Metal-binding</keyword>
<dbReference type="EMBL" id="BKCJ010143819">
    <property type="protein sequence ID" value="GEX98920.1"/>
    <property type="molecule type" value="Genomic_DNA"/>
</dbReference>
<dbReference type="PANTHER" id="PTHR37984:SF15">
    <property type="entry name" value="INTEGRASE CATALYTIC DOMAIN-CONTAINING PROTEIN"/>
    <property type="match status" value="1"/>
</dbReference>
<dbReference type="GO" id="GO:0046872">
    <property type="term" value="F:metal ion binding"/>
    <property type="evidence" value="ECO:0007669"/>
    <property type="project" value="UniProtKB-KW"/>
</dbReference>
<dbReference type="GO" id="GO:0003887">
    <property type="term" value="F:DNA-directed DNA polymerase activity"/>
    <property type="evidence" value="ECO:0007669"/>
    <property type="project" value="UniProtKB-KW"/>
</dbReference>
<evidence type="ECO:0000256" key="11">
    <source>
        <dbReference type="SAM" id="MobiDB-lite"/>
    </source>
</evidence>
<dbReference type="Gene3D" id="1.10.340.70">
    <property type="match status" value="1"/>
</dbReference>
<feature type="compositionally biased region" description="Basic and acidic residues" evidence="11">
    <location>
        <begin position="476"/>
        <end position="489"/>
    </location>
</feature>
<dbReference type="Gene3D" id="3.30.70.270">
    <property type="match status" value="3"/>
</dbReference>
<feature type="region of interest" description="Disordered" evidence="11">
    <location>
        <begin position="476"/>
        <end position="500"/>
    </location>
</feature>
<dbReference type="InterPro" id="IPR043502">
    <property type="entry name" value="DNA/RNA_pol_sf"/>
</dbReference>
<evidence type="ECO:0000256" key="7">
    <source>
        <dbReference type="ARBA" id="ARBA00022918"/>
    </source>
</evidence>
<evidence type="ECO:0000256" key="9">
    <source>
        <dbReference type="ARBA" id="ARBA00023125"/>
    </source>
</evidence>
<dbReference type="GO" id="GO:0006508">
    <property type="term" value="P:proteolysis"/>
    <property type="evidence" value="ECO:0007669"/>
    <property type="project" value="UniProtKB-KW"/>
</dbReference>
<reference evidence="13" key="1">
    <citation type="journal article" date="2019" name="Sci. Rep.">
        <title>Draft genome of Tanacetum cinerariifolium, the natural source of mosquito coil.</title>
        <authorList>
            <person name="Yamashiro T."/>
            <person name="Shiraishi A."/>
            <person name="Satake H."/>
            <person name="Nakayama K."/>
        </authorList>
    </citation>
    <scope>NUCLEOTIDE SEQUENCE</scope>
</reference>
<evidence type="ECO:0000313" key="13">
    <source>
        <dbReference type="EMBL" id="GEX98920.1"/>
    </source>
</evidence>
<protein>
    <submittedName>
        <fullName evidence="13">Putative reverse transcriptase domain-containing protein</fullName>
    </submittedName>
</protein>
<dbReference type="AlphaFoldDB" id="A0A699HEE0"/>
<keyword evidence="8" id="KW-0239">DNA-directed DNA polymerase</keyword>
<evidence type="ECO:0000256" key="5">
    <source>
        <dbReference type="ARBA" id="ARBA00022842"/>
    </source>
</evidence>
<feature type="compositionally biased region" description="Acidic residues" evidence="11">
    <location>
        <begin position="43"/>
        <end position="70"/>
    </location>
</feature>
<keyword evidence="4" id="KW-0378">Hydrolase</keyword>
<dbReference type="Gene3D" id="3.30.420.10">
    <property type="entry name" value="Ribonuclease H-like superfamily/Ribonuclease H"/>
    <property type="match status" value="1"/>
</dbReference>
<dbReference type="InterPro" id="IPR056924">
    <property type="entry name" value="SH3_Tf2-1"/>
</dbReference>